<dbReference type="Proteomes" id="UP000092661">
    <property type="component" value="Plasmid pPA05-1"/>
</dbReference>
<protein>
    <submittedName>
        <fullName evidence="2">Uncharacterized protein</fullName>
    </submittedName>
</protein>
<gene>
    <name evidence="2" type="ORF">BBH88_18545</name>
    <name evidence="3" type="ORF">BBH88_18660</name>
</gene>
<keyword evidence="1" id="KW-0732">Signal</keyword>
<accession>A0ABM6DB90</accession>
<evidence type="ECO:0000313" key="4">
    <source>
        <dbReference type="Proteomes" id="UP000092661"/>
    </source>
</evidence>
<reference evidence="4" key="1">
    <citation type="submission" date="2016-07" db="EMBL/GenBank/DDBJ databases">
        <authorList>
            <person name="See-Too W.S."/>
        </authorList>
    </citation>
    <scope>NUCLEOTIDE SEQUENCE [LARGE SCALE GENOMIC DNA]</scope>
    <source>
        <strain evidence="3 4">DSM 14505</strain>
        <plasmid evidence="3">pPA05-1</plasmid>
        <plasmid evidence="4">unnamed1</plasmid>
    </source>
</reference>
<evidence type="ECO:0000256" key="1">
    <source>
        <dbReference type="SAM" id="SignalP"/>
    </source>
</evidence>
<reference evidence="2" key="2">
    <citation type="submission" date="2016-10" db="EMBL/GenBank/DDBJ databases">
        <authorList>
            <person name="See-Too W.S."/>
        </authorList>
    </citation>
    <scope>NUCLEOTIDE SEQUENCE</scope>
    <source>
        <strain evidence="2 4">DSM 14505</strain>
        <plasmid evidence="2">pPA05-1</plasmid>
        <plasmid evidence="4">unnamed1</plasmid>
    </source>
</reference>
<geneLocation type="plasmid" evidence="2">
    <name>pPA05-1</name>
</geneLocation>
<organism evidence="2 4">
    <name type="scientific">Planococcus antarcticus DSM 14505</name>
    <dbReference type="NCBI Taxonomy" id="1185653"/>
    <lineage>
        <taxon>Bacteria</taxon>
        <taxon>Bacillati</taxon>
        <taxon>Bacillota</taxon>
        <taxon>Bacilli</taxon>
        <taxon>Bacillales</taxon>
        <taxon>Caryophanaceae</taxon>
        <taxon>Planococcus</taxon>
    </lineage>
</organism>
<geneLocation type="plasmid" evidence="4">
    <name>unnamed1</name>
</geneLocation>
<sequence>MKKFYLNAIAIVFMLSFLGVNTTFAEEPITETEDVFFEELVTPVSLSLTNKNELRDLGFTEEELTTMTNDEFGKYKELDGELTQKTNHFYEVTTDLYERTTVLEITEKEALDRVGPLVNTTPTTVIPPSLGGITVVKPPISTMSIQPTTSTTSTSSTSSTVKTSWFKMTTTSSKLSNGNVLLKNSFVWLKSPNAQFTDVVGITHSASAVKVPGTEGFSYKYTDGKGVHTLGSKSTSRNSYGIAKKFNLKAIGTNIPPYNHNGYISVQVKKGNKNDIRANAYGHYTHLTAGFTGTASIGLTPGSMSVGWGAKESRMPNTMILFNY</sequence>
<dbReference type="EMBL" id="CP016535">
    <property type="protein sequence ID" value="ANU12324.1"/>
    <property type="molecule type" value="Genomic_DNA"/>
</dbReference>
<name>A0ABM6DB90_9BACL</name>
<proteinExistence type="predicted"/>
<keyword evidence="2" id="KW-0614">Plasmid</keyword>
<dbReference type="EMBL" id="CP016535">
    <property type="protein sequence ID" value="ANU12304.1"/>
    <property type="molecule type" value="Genomic_DNA"/>
</dbReference>
<evidence type="ECO:0000313" key="3">
    <source>
        <dbReference type="EMBL" id="ANU12324.1"/>
    </source>
</evidence>
<feature type="chain" id="PRO_5045028586" evidence="1">
    <location>
        <begin position="26"/>
        <end position="324"/>
    </location>
</feature>
<dbReference type="RefSeq" id="WP_065537422.1">
    <property type="nucleotide sequence ID" value="NZ_CP016535.2"/>
</dbReference>
<evidence type="ECO:0000313" key="2">
    <source>
        <dbReference type="EMBL" id="ANU12304.1"/>
    </source>
</evidence>
<keyword evidence="4" id="KW-1185">Reference proteome</keyword>
<feature type="signal peptide" evidence="1">
    <location>
        <begin position="1"/>
        <end position="25"/>
    </location>
</feature>